<evidence type="ECO:0000313" key="2">
    <source>
        <dbReference type="EMBL" id="QKK82645.1"/>
    </source>
</evidence>
<dbReference type="Pfam" id="PF03392">
    <property type="entry name" value="OS-D"/>
    <property type="match status" value="1"/>
</dbReference>
<evidence type="ECO:0000256" key="1">
    <source>
        <dbReference type="SAM" id="SignalP"/>
    </source>
</evidence>
<dbReference type="PANTHER" id="PTHR11257">
    <property type="entry name" value="CHEMOSENSORY PROTEIN-RELATED"/>
    <property type="match status" value="1"/>
</dbReference>
<dbReference type="PANTHER" id="PTHR11257:SF13">
    <property type="entry name" value="GEO07322P1"/>
    <property type="match status" value="1"/>
</dbReference>
<feature type="signal peptide" evidence="1">
    <location>
        <begin position="1"/>
        <end position="29"/>
    </location>
</feature>
<proteinExistence type="evidence at transcript level"/>
<dbReference type="InterPro" id="IPR005055">
    <property type="entry name" value="A10/PebIII"/>
</dbReference>
<organism evidence="2">
    <name type="scientific">Histia rhodope</name>
    <dbReference type="NCBI Taxonomy" id="1453155"/>
    <lineage>
        <taxon>Eukaryota</taxon>
        <taxon>Metazoa</taxon>
        <taxon>Ecdysozoa</taxon>
        <taxon>Arthropoda</taxon>
        <taxon>Hexapoda</taxon>
        <taxon>Insecta</taxon>
        <taxon>Pterygota</taxon>
        <taxon>Neoptera</taxon>
        <taxon>Endopterygota</taxon>
        <taxon>Lepidoptera</taxon>
        <taxon>Glossata</taxon>
        <taxon>Ditrysia</taxon>
        <taxon>Zygaenoidea</taxon>
        <taxon>Zygaenidae</taxon>
        <taxon>Chalcosiinae</taxon>
        <taxon>Histia</taxon>
    </lineage>
</organism>
<name>A0A6M9BNG5_9NEOP</name>
<dbReference type="SUPFAM" id="SSF100910">
    <property type="entry name" value="Chemosensory protein Csp2"/>
    <property type="match status" value="1"/>
</dbReference>
<reference evidence="2" key="1">
    <citation type="submission" date="2019-05" db="EMBL/GenBank/DDBJ databases">
        <authorList>
            <person name="Yang H."/>
        </authorList>
    </citation>
    <scope>NUCLEOTIDE SEQUENCE</scope>
</reference>
<gene>
    <name evidence="2" type="primary">CSP1</name>
</gene>
<dbReference type="Gene3D" id="1.10.2080.10">
    <property type="entry name" value="Insect odorant-binding protein A10/Ejaculatory bulb-specific protein 3"/>
    <property type="match status" value="1"/>
</dbReference>
<sequence>MPVQNDFLCRLKMKSIILFVLFTISFVVCEQYTDKYDNINIDEILANRRLLLPYLKCILDKGPCTAEGRELKVHIKDGMQTACAKCTDFQRQHARKVVKHVRENEKPLWVELLQKYDPKNEYQETYEKFLNAKD</sequence>
<dbReference type="EMBL" id="MK887141">
    <property type="protein sequence ID" value="QKK82645.1"/>
    <property type="molecule type" value="mRNA"/>
</dbReference>
<dbReference type="AlphaFoldDB" id="A0A6M9BNG5"/>
<keyword evidence="1" id="KW-0732">Signal</keyword>
<dbReference type="InterPro" id="IPR036682">
    <property type="entry name" value="OS_D_A10/PebIII_sf"/>
</dbReference>
<protein>
    <submittedName>
        <fullName evidence="2">Chemosensory protein</fullName>
    </submittedName>
</protein>
<feature type="chain" id="PRO_5026733610" evidence="1">
    <location>
        <begin position="30"/>
        <end position="134"/>
    </location>
</feature>
<accession>A0A6M9BNG5</accession>